<comment type="caution">
    <text evidence="2">The sequence shown here is derived from an EMBL/GenBank/DDBJ whole genome shotgun (WGS) entry which is preliminary data.</text>
</comment>
<dbReference type="InterPro" id="IPR051044">
    <property type="entry name" value="MAG_DAG_Lipase"/>
</dbReference>
<dbReference type="SUPFAM" id="SSF53474">
    <property type="entry name" value="alpha/beta-Hydrolases"/>
    <property type="match status" value="1"/>
</dbReference>
<keyword evidence="3" id="KW-1185">Reference proteome</keyword>
<dbReference type="STRING" id="1522368.IN07_19710"/>
<keyword evidence="2" id="KW-0378">Hydrolase</keyword>
<evidence type="ECO:0000259" key="1">
    <source>
        <dbReference type="Pfam" id="PF12146"/>
    </source>
</evidence>
<dbReference type="Gene3D" id="3.40.50.1820">
    <property type="entry name" value="alpha/beta hydrolase"/>
    <property type="match status" value="1"/>
</dbReference>
<dbReference type="GO" id="GO:0016787">
    <property type="term" value="F:hydrolase activity"/>
    <property type="evidence" value="ECO:0007669"/>
    <property type="project" value="UniProtKB-KW"/>
</dbReference>
<name>A0A098Y3V8_9ACTN</name>
<reference evidence="2 3" key="1">
    <citation type="submission" date="2014-07" db="EMBL/GenBank/DDBJ databases">
        <title>Biosystematic studies on Modestobacter strains isolated from extreme hyper-arid desert soil and from historic building.</title>
        <authorList>
            <person name="Bukarasam K."/>
            <person name="Bull A."/>
            <person name="Girard G."/>
            <person name="van Wezel G."/>
            <person name="Goodfellow M."/>
        </authorList>
    </citation>
    <scope>NUCLEOTIDE SEQUENCE [LARGE SCALE GENOMIC DNA]</scope>
    <source>
        <strain evidence="2 3">KNN45-2b</strain>
    </source>
</reference>
<protein>
    <submittedName>
        <fullName evidence="2">Alpha/beta hydrolase</fullName>
    </submittedName>
</protein>
<dbReference type="AlphaFoldDB" id="A0A098Y3V8"/>
<dbReference type="EMBL" id="JPMX01000091">
    <property type="protein sequence ID" value="KGH45164.1"/>
    <property type="molecule type" value="Genomic_DNA"/>
</dbReference>
<dbReference type="InterPro" id="IPR029058">
    <property type="entry name" value="AB_hydrolase_fold"/>
</dbReference>
<gene>
    <name evidence="2" type="ORF">IN07_19710</name>
</gene>
<feature type="domain" description="Serine aminopeptidase S33" evidence="1">
    <location>
        <begin position="22"/>
        <end position="281"/>
    </location>
</feature>
<organism evidence="2 3">
    <name type="scientific">Modestobacter caceresii</name>
    <dbReference type="NCBI Taxonomy" id="1522368"/>
    <lineage>
        <taxon>Bacteria</taxon>
        <taxon>Bacillati</taxon>
        <taxon>Actinomycetota</taxon>
        <taxon>Actinomycetes</taxon>
        <taxon>Geodermatophilales</taxon>
        <taxon>Geodermatophilaceae</taxon>
        <taxon>Modestobacter</taxon>
    </lineage>
</organism>
<sequence>MPVLPRPDGVDVPYRCWLPAGEVRGTLQLVHGASEHSGRYERLAGALTERGLAVYAMDLRGHGRTAEVTGPGRFGVPGADGVLDDVEALHRLAAEEHPGPPRVLLGHSMGSVIALASAERDGAGLSGLVLSGPIGVSPELAETVSALDGAVAAGLGDQPLDALGAFNEPFEPARTPYDWLSRDPAEVDAYLADPLAGDQVPLTHGYAAGVFGMSVRAASPQGVAALPAALPVLLLSGQHDPVGGRDAEQVTALAGLLRERGLPVDQRVYPEARHEVFNETNRDEVVADLLGWLDDRLAG</sequence>
<dbReference type="Pfam" id="PF12146">
    <property type="entry name" value="Hydrolase_4"/>
    <property type="match status" value="1"/>
</dbReference>
<evidence type="ECO:0000313" key="2">
    <source>
        <dbReference type="EMBL" id="KGH45164.1"/>
    </source>
</evidence>
<dbReference type="InterPro" id="IPR022742">
    <property type="entry name" value="Hydrolase_4"/>
</dbReference>
<accession>A0A098Y3V8</accession>
<proteinExistence type="predicted"/>
<dbReference type="Proteomes" id="UP000029713">
    <property type="component" value="Unassembled WGS sequence"/>
</dbReference>
<evidence type="ECO:0000313" key="3">
    <source>
        <dbReference type="Proteomes" id="UP000029713"/>
    </source>
</evidence>
<dbReference type="PANTHER" id="PTHR11614">
    <property type="entry name" value="PHOSPHOLIPASE-RELATED"/>
    <property type="match status" value="1"/>
</dbReference>